<accession>A0A2G2YJ87</accession>
<dbReference type="InterPro" id="IPR039608">
    <property type="entry name" value="VQ_1/10"/>
</dbReference>
<dbReference type="Pfam" id="PF05678">
    <property type="entry name" value="VQ"/>
    <property type="match status" value="1"/>
</dbReference>
<evidence type="ECO:0000256" key="1">
    <source>
        <dbReference type="SAM" id="MobiDB-lite"/>
    </source>
</evidence>
<comment type="caution">
    <text evidence="3">The sequence shown here is derived from an EMBL/GenBank/DDBJ whole genome shotgun (WGS) entry which is preliminary data.</text>
</comment>
<protein>
    <recommendedName>
        <fullName evidence="2">VQ domain-containing protein</fullName>
    </recommendedName>
</protein>
<evidence type="ECO:0000259" key="2">
    <source>
        <dbReference type="Pfam" id="PF05678"/>
    </source>
</evidence>
<sequence>MSTREGVKIVIINTEYIQTDASSFKSVVQKLTGKNSSTSPAPMTSRGRNISGHRRSDGHDDKLLLKDLPPLDELLGLYTDEVVRYMQ</sequence>
<feature type="domain" description="VQ" evidence="2">
    <location>
        <begin position="11"/>
        <end position="36"/>
    </location>
</feature>
<feature type="region of interest" description="Disordered" evidence="1">
    <location>
        <begin position="32"/>
        <end position="62"/>
    </location>
</feature>
<dbReference type="OrthoDB" id="691083at2759"/>
<keyword evidence="4" id="KW-1185">Reference proteome</keyword>
<dbReference type="OMA" id="YDHGDDN"/>
<dbReference type="EMBL" id="AYRZ02000010">
    <property type="protein sequence ID" value="PHT69651.1"/>
    <property type="molecule type" value="Genomic_DNA"/>
</dbReference>
<reference evidence="3 4" key="1">
    <citation type="journal article" date="2014" name="Nat. Genet.">
        <title>Genome sequence of the hot pepper provides insights into the evolution of pungency in Capsicum species.</title>
        <authorList>
            <person name="Kim S."/>
            <person name="Park M."/>
            <person name="Yeom S.I."/>
            <person name="Kim Y.M."/>
            <person name="Lee J.M."/>
            <person name="Lee H.A."/>
            <person name="Seo E."/>
            <person name="Choi J."/>
            <person name="Cheong K."/>
            <person name="Kim K.T."/>
            <person name="Jung K."/>
            <person name="Lee G.W."/>
            <person name="Oh S.K."/>
            <person name="Bae C."/>
            <person name="Kim S.B."/>
            <person name="Lee H.Y."/>
            <person name="Kim S.Y."/>
            <person name="Kim M.S."/>
            <person name="Kang B.C."/>
            <person name="Jo Y.D."/>
            <person name="Yang H.B."/>
            <person name="Jeong H.J."/>
            <person name="Kang W.H."/>
            <person name="Kwon J.K."/>
            <person name="Shin C."/>
            <person name="Lim J.Y."/>
            <person name="Park J.H."/>
            <person name="Huh J.H."/>
            <person name="Kim J.S."/>
            <person name="Kim B.D."/>
            <person name="Cohen O."/>
            <person name="Paran I."/>
            <person name="Suh M.C."/>
            <person name="Lee S.B."/>
            <person name="Kim Y.K."/>
            <person name="Shin Y."/>
            <person name="Noh S.J."/>
            <person name="Park J."/>
            <person name="Seo Y.S."/>
            <person name="Kwon S.Y."/>
            <person name="Kim H.A."/>
            <person name="Park J.M."/>
            <person name="Kim H.J."/>
            <person name="Choi S.B."/>
            <person name="Bosland P.W."/>
            <person name="Reeves G."/>
            <person name="Jo S.H."/>
            <person name="Lee B.W."/>
            <person name="Cho H.T."/>
            <person name="Choi H.S."/>
            <person name="Lee M.S."/>
            <person name="Yu Y."/>
            <person name="Do Choi Y."/>
            <person name="Park B.S."/>
            <person name="van Deynze A."/>
            <person name="Ashrafi H."/>
            <person name="Hill T."/>
            <person name="Kim W.T."/>
            <person name="Pai H.S."/>
            <person name="Ahn H.K."/>
            <person name="Yeam I."/>
            <person name="Giovannoni J.J."/>
            <person name="Rose J.K."/>
            <person name="Sorensen I."/>
            <person name="Lee S.J."/>
            <person name="Kim R.W."/>
            <person name="Choi I.Y."/>
            <person name="Choi B.S."/>
            <person name="Lim J.S."/>
            <person name="Lee Y.H."/>
            <person name="Choi D."/>
        </authorList>
    </citation>
    <scope>NUCLEOTIDE SEQUENCE [LARGE SCALE GENOMIC DNA]</scope>
    <source>
        <strain evidence="4">cv. CM334</strain>
    </source>
</reference>
<dbReference type="AlphaFoldDB" id="A0A2G2YJ87"/>
<dbReference type="InterPro" id="IPR008889">
    <property type="entry name" value="VQ"/>
</dbReference>
<dbReference type="PANTHER" id="PTHR34777">
    <property type="entry name" value="VQ MOTIF-CONTAINING PROTEIN 10"/>
    <property type="match status" value="1"/>
</dbReference>
<evidence type="ECO:0000313" key="4">
    <source>
        <dbReference type="Proteomes" id="UP000222542"/>
    </source>
</evidence>
<gene>
    <name evidence="3" type="ORF">T459_24755</name>
</gene>
<dbReference type="Proteomes" id="UP000222542">
    <property type="component" value="Unassembled WGS sequence"/>
</dbReference>
<evidence type="ECO:0000313" key="3">
    <source>
        <dbReference type="EMBL" id="PHT69651.1"/>
    </source>
</evidence>
<dbReference type="Gramene" id="PHT69651">
    <property type="protein sequence ID" value="PHT69651"/>
    <property type="gene ID" value="T459_24755"/>
</dbReference>
<reference evidence="3 4" key="2">
    <citation type="journal article" date="2017" name="Genome Biol.">
        <title>New reference genome sequences of hot pepper reveal the massive evolution of plant disease-resistance genes by retroduplication.</title>
        <authorList>
            <person name="Kim S."/>
            <person name="Park J."/>
            <person name="Yeom S.I."/>
            <person name="Kim Y.M."/>
            <person name="Seo E."/>
            <person name="Kim K.T."/>
            <person name="Kim M.S."/>
            <person name="Lee J.M."/>
            <person name="Cheong K."/>
            <person name="Shin H.S."/>
            <person name="Kim S.B."/>
            <person name="Han K."/>
            <person name="Lee J."/>
            <person name="Park M."/>
            <person name="Lee H.A."/>
            <person name="Lee H.Y."/>
            <person name="Lee Y."/>
            <person name="Oh S."/>
            <person name="Lee J.H."/>
            <person name="Choi E."/>
            <person name="Choi E."/>
            <person name="Lee S.E."/>
            <person name="Jeon J."/>
            <person name="Kim H."/>
            <person name="Choi G."/>
            <person name="Song H."/>
            <person name="Lee J."/>
            <person name="Lee S.C."/>
            <person name="Kwon J.K."/>
            <person name="Lee H.Y."/>
            <person name="Koo N."/>
            <person name="Hong Y."/>
            <person name="Kim R.W."/>
            <person name="Kang W.H."/>
            <person name="Huh J.H."/>
            <person name="Kang B.C."/>
            <person name="Yang T.J."/>
            <person name="Lee Y.H."/>
            <person name="Bennetzen J.L."/>
            <person name="Choi D."/>
        </authorList>
    </citation>
    <scope>NUCLEOTIDE SEQUENCE [LARGE SCALE GENOMIC DNA]</scope>
    <source>
        <strain evidence="4">cv. CM334</strain>
    </source>
</reference>
<name>A0A2G2YJ87_CAPAN</name>
<feature type="compositionally biased region" description="Polar residues" evidence="1">
    <location>
        <begin position="32"/>
        <end position="48"/>
    </location>
</feature>
<organism evidence="3 4">
    <name type="scientific">Capsicum annuum</name>
    <name type="common">Capsicum pepper</name>
    <dbReference type="NCBI Taxonomy" id="4072"/>
    <lineage>
        <taxon>Eukaryota</taxon>
        <taxon>Viridiplantae</taxon>
        <taxon>Streptophyta</taxon>
        <taxon>Embryophyta</taxon>
        <taxon>Tracheophyta</taxon>
        <taxon>Spermatophyta</taxon>
        <taxon>Magnoliopsida</taxon>
        <taxon>eudicotyledons</taxon>
        <taxon>Gunneridae</taxon>
        <taxon>Pentapetalae</taxon>
        <taxon>asterids</taxon>
        <taxon>lamiids</taxon>
        <taxon>Solanales</taxon>
        <taxon>Solanaceae</taxon>
        <taxon>Solanoideae</taxon>
        <taxon>Capsiceae</taxon>
        <taxon>Capsicum</taxon>
    </lineage>
</organism>
<dbReference type="PANTHER" id="PTHR34777:SF17">
    <property type="entry name" value="VQ DOMAIN-CONTAINING PROTEIN"/>
    <property type="match status" value="1"/>
</dbReference>
<proteinExistence type="predicted"/>